<keyword evidence="4" id="KW-0689">Ribosomal protein</keyword>
<gene>
    <name evidence="8" type="ORF">UR93_C0001G0004</name>
</gene>
<evidence type="ECO:0000256" key="4">
    <source>
        <dbReference type="ARBA" id="ARBA00022980"/>
    </source>
</evidence>
<dbReference type="GO" id="GO:0006412">
    <property type="term" value="P:translation"/>
    <property type="evidence" value="ECO:0007669"/>
    <property type="project" value="InterPro"/>
</dbReference>
<comment type="similarity">
    <text evidence="1">Belongs to the universal ribosomal protein uL1 family.</text>
</comment>
<keyword evidence="5" id="KW-0687">Ribonucleoprotein</keyword>
<dbReference type="Gene3D" id="3.30.190.20">
    <property type="match status" value="1"/>
</dbReference>
<sequence length="258" mass="28996">MGQQKTTVIGVEVEETQEKVDKKSPKIVKEFKKKTINVEVEKAVKKTEKKKKSAETISRKRTKFPRSKKYIATKEDIAKQIKSADLNSILTYLAKNVAKYETVELVINLTQKKGQDPVRKMVNLPAGLVKTPKIAICDDELLSRLEKNIIDFDILIASPKMMPKLAKFAKILGPKGLMPNPKSGTVAEKPEEAKKELMSGNIEIKQDKTNIIHLPVGKIDWGVEKISKNIEAVIKEIPTNRVVSIFISSSQYPSFKLK</sequence>
<evidence type="ECO:0000313" key="8">
    <source>
        <dbReference type="EMBL" id="KKP89172.1"/>
    </source>
</evidence>
<evidence type="ECO:0000256" key="6">
    <source>
        <dbReference type="ARBA" id="ARBA00035241"/>
    </source>
</evidence>
<proteinExistence type="inferred from homology"/>
<dbReference type="InterPro" id="IPR023674">
    <property type="entry name" value="Ribosomal_uL1-like"/>
</dbReference>
<dbReference type="AlphaFoldDB" id="A0A0G0GBU7"/>
<name>A0A0G0GBU7_9BACT</name>
<dbReference type="SUPFAM" id="SSF56808">
    <property type="entry name" value="Ribosomal protein L1"/>
    <property type="match status" value="1"/>
</dbReference>
<comment type="caution">
    <text evidence="8">The sequence shown here is derived from an EMBL/GenBank/DDBJ whole genome shotgun (WGS) entry which is preliminary data.</text>
</comment>
<dbReference type="PANTHER" id="PTHR36427">
    <property type="entry name" value="54S RIBOSOMAL PROTEIN L1, MITOCHONDRIAL"/>
    <property type="match status" value="1"/>
</dbReference>
<evidence type="ECO:0000256" key="1">
    <source>
        <dbReference type="ARBA" id="ARBA00010531"/>
    </source>
</evidence>
<dbReference type="Gene3D" id="3.40.50.790">
    <property type="match status" value="1"/>
</dbReference>
<dbReference type="EMBL" id="LBRB01000001">
    <property type="protein sequence ID" value="KKP89172.1"/>
    <property type="molecule type" value="Genomic_DNA"/>
</dbReference>
<organism evidence="8 9">
    <name type="scientific">Berkelbacteria bacterium GW2011_GWA2_35_9</name>
    <dbReference type="NCBI Taxonomy" id="1618333"/>
    <lineage>
        <taxon>Bacteria</taxon>
        <taxon>Candidatus Berkelbacteria</taxon>
    </lineage>
</organism>
<dbReference type="InterPro" id="IPR016095">
    <property type="entry name" value="Ribosomal_uL1_3-a/b-sand"/>
</dbReference>
<reference evidence="8 9" key="1">
    <citation type="journal article" date="2015" name="Nature">
        <title>rRNA introns, odd ribosomes, and small enigmatic genomes across a large radiation of phyla.</title>
        <authorList>
            <person name="Brown C.T."/>
            <person name="Hug L.A."/>
            <person name="Thomas B.C."/>
            <person name="Sharon I."/>
            <person name="Castelle C.J."/>
            <person name="Singh A."/>
            <person name="Wilkins M.J."/>
            <person name="Williams K.H."/>
            <person name="Banfield J.F."/>
        </authorList>
    </citation>
    <scope>NUCLEOTIDE SEQUENCE [LARGE SCALE GENOMIC DNA]</scope>
</reference>
<dbReference type="STRING" id="1618333.UR93_C0001G0004"/>
<evidence type="ECO:0000256" key="7">
    <source>
        <dbReference type="ARBA" id="ARBA00035452"/>
    </source>
</evidence>
<accession>A0A0G0GBU7</accession>
<dbReference type="PATRIC" id="fig|1618333.3.peg.4"/>
<dbReference type="GO" id="GO:0003735">
    <property type="term" value="F:structural constituent of ribosome"/>
    <property type="evidence" value="ECO:0007669"/>
    <property type="project" value="InterPro"/>
</dbReference>
<dbReference type="CDD" id="cd00403">
    <property type="entry name" value="Ribosomal_L1"/>
    <property type="match status" value="1"/>
</dbReference>
<evidence type="ECO:0000256" key="5">
    <source>
        <dbReference type="ARBA" id="ARBA00023274"/>
    </source>
</evidence>
<keyword evidence="2" id="KW-0678">Repressor</keyword>
<evidence type="ECO:0000256" key="3">
    <source>
        <dbReference type="ARBA" id="ARBA00022845"/>
    </source>
</evidence>
<dbReference type="GO" id="GO:0015934">
    <property type="term" value="C:large ribosomal subunit"/>
    <property type="evidence" value="ECO:0007669"/>
    <property type="project" value="InterPro"/>
</dbReference>
<dbReference type="GO" id="GO:0006417">
    <property type="term" value="P:regulation of translation"/>
    <property type="evidence" value="ECO:0007669"/>
    <property type="project" value="UniProtKB-KW"/>
</dbReference>
<evidence type="ECO:0000313" key="9">
    <source>
        <dbReference type="Proteomes" id="UP000034316"/>
    </source>
</evidence>
<dbReference type="PANTHER" id="PTHR36427:SF3">
    <property type="entry name" value="LARGE RIBOSOMAL SUBUNIT PROTEIN UL1M"/>
    <property type="match status" value="1"/>
</dbReference>
<dbReference type="Pfam" id="PF00687">
    <property type="entry name" value="Ribosomal_L1"/>
    <property type="match status" value="1"/>
</dbReference>
<keyword evidence="3" id="KW-0810">Translation regulation</keyword>
<dbReference type="InterPro" id="IPR028364">
    <property type="entry name" value="Ribosomal_uL1/biogenesis"/>
</dbReference>
<dbReference type="Proteomes" id="UP000034316">
    <property type="component" value="Unassembled WGS sequence"/>
</dbReference>
<protein>
    <recommendedName>
        <fullName evidence="6">Large ribosomal subunit protein uL1</fullName>
    </recommendedName>
    <alternativeName>
        <fullName evidence="7">50S ribosomal protein L1</fullName>
    </alternativeName>
</protein>
<dbReference type="GO" id="GO:0003723">
    <property type="term" value="F:RNA binding"/>
    <property type="evidence" value="ECO:0007669"/>
    <property type="project" value="InterPro"/>
</dbReference>
<evidence type="ECO:0000256" key="2">
    <source>
        <dbReference type="ARBA" id="ARBA00022491"/>
    </source>
</evidence>